<dbReference type="Proteomes" id="UP000430634">
    <property type="component" value="Unassembled WGS sequence"/>
</dbReference>
<evidence type="ECO:0000313" key="2">
    <source>
        <dbReference type="Proteomes" id="UP000430634"/>
    </source>
</evidence>
<dbReference type="GO" id="GO:0016787">
    <property type="term" value="F:hydrolase activity"/>
    <property type="evidence" value="ECO:0007669"/>
    <property type="project" value="UniProtKB-KW"/>
</dbReference>
<gene>
    <name evidence="1" type="ORF">GM672_28010</name>
</gene>
<accession>A0A6I3T4F1</accession>
<organism evidence="1 2">
    <name type="scientific">Pseudoduganella buxea</name>
    <dbReference type="NCBI Taxonomy" id="1949069"/>
    <lineage>
        <taxon>Bacteria</taxon>
        <taxon>Pseudomonadati</taxon>
        <taxon>Pseudomonadota</taxon>
        <taxon>Betaproteobacteria</taxon>
        <taxon>Burkholderiales</taxon>
        <taxon>Oxalobacteraceae</taxon>
        <taxon>Telluria group</taxon>
        <taxon>Pseudoduganella</taxon>
    </lineage>
</organism>
<proteinExistence type="predicted"/>
<keyword evidence="1" id="KW-0378">Hydrolase</keyword>
<dbReference type="EMBL" id="WNKZ01000300">
    <property type="protein sequence ID" value="MTV56550.1"/>
    <property type="molecule type" value="Genomic_DNA"/>
</dbReference>
<dbReference type="AlphaFoldDB" id="A0A6I3T4F1"/>
<name>A0A6I3T4F1_9BURK</name>
<feature type="non-terminal residue" evidence="1">
    <location>
        <position position="68"/>
    </location>
</feature>
<sequence length="68" mass="7088">MQGAASSVGRQRITAALQGIDPAARVLDVAMTAYPAQPLCWAFVTVEANEAAGSYRLRRGSLSLAPAL</sequence>
<comment type="caution">
    <text evidence="1">The sequence shown here is derived from an EMBL/GenBank/DDBJ whole genome shotgun (WGS) entry which is preliminary data.</text>
</comment>
<protein>
    <submittedName>
        <fullName evidence="1">Metal-dependent hydrolase</fullName>
    </submittedName>
</protein>
<reference evidence="1 2" key="1">
    <citation type="submission" date="2019-11" db="EMBL/GenBank/DDBJ databases">
        <title>Type strains purchased from KCTC, JCM and DSMZ.</title>
        <authorList>
            <person name="Lu H."/>
        </authorList>
    </citation>
    <scope>NUCLEOTIDE SEQUENCE [LARGE SCALE GENOMIC DNA]</scope>
    <source>
        <strain evidence="1 2">KCTC 52429</strain>
    </source>
</reference>
<evidence type="ECO:0000313" key="1">
    <source>
        <dbReference type="EMBL" id="MTV56550.1"/>
    </source>
</evidence>